<dbReference type="InterPro" id="IPR043428">
    <property type="entry name" value="LivM-like"/>
</dbReference>
<dbReference type="KEGG" id="dsy:DSY5024"/>
<feature type="transmembrane region" description="Helical" evidence="6">
    <location>
        <begin position="277"/>
        <end position="304"/>
    </location>
</feature>
<feature type="transmembrane region" description="Helical" evidence="6">
    <location>
        <begin position="191"/>
        <end position="212"/>
    </location>
</feature>
<keyword evidence="4 6" id="KW-1133">Transmembrane helix</keyword>
<accession>Q24MC9</accession>
<dbReference type="EMBL" id="AP008230">
    <property type="protein sequence ID" value="BAE86813.1"/>
    <property type="molecule type" value="Genomic_DNA"/>
</dbReference>
<dbReference type="eggNOG" id="COG4177">
    <property type="taxonomic scope" value="Bacteria"/>
</dbReference>
<evidence type="ECO:0000256" key="6">
    <source>
        <dbReference type="SAM" id="Phobius"/>
    </source>
</evidence>
<evidence type="ECO:0000256" key="5">
    <source>
        <dbReference type="ARBA" id="ARBA00023136"/>
    </source>
</evidence>
<dbReference type="PANTHER" id="PTHR30482:SF10">
    <property type="entry name" value="HIGH-AFFINITY BRANCHED-CHAIN AMINO ACID TRANSPORT PROTEIN BRAE"/>
    <property type="match status" value="1"/>
</dbReference>
<evidence type="ECO:0000256" key="4">
    <source>
        <dbReference type="ARBA" id="ARBA00022989"/>
    </source>
</evidence>
<protein>
    <recommendedName>
        <fullName evidence="9">Branched-chain amino acid ABC transporter permease</fullName>
    </recommendedName>
</protein>
<dbReference type="GO" id="GO:0005886">
    <property type="term" value="C:plasma membrane"/>
    <property type="evidence" value="ECO:0007669"/>
    <property type="project" value="UniProtKB-SubCell"/>
</dbReference>
<feature type="transmembrane region" description="Helical" evidence="6">
    <location>
        <begin position="130"/>
        <end position="153"/>
    </location>
</feature>
<sequence length="361" mass="38225">MDAMIVLKKTTRNNLYTYALVIVAYLIVQLLISGGNISSSLQGQLVPICAYVILAISLNLTVGILGELSLGHAGFMSIGAFAGVVACISLEQIIPITILRLIVSLIVGALFAGVAGFLIGIPVLRLKGDYLAIVTLAFGEIIKNIINILYVGLDKAGLHISFLSDSNALNLGEGGRVIIDGPLGITGIPKLSTFTIGFVLILITLFIVLNLVDSRSGRAIMALRDNRIAAESVGIHITKYKLMAFVTSAALAGAAGTLFAMNYSTIIASKFGFNTSILILVFVVLGGLGNIRGSIIAATLLTILPELLREFNSYRMLLYAIVLILIMLATNNDAFKSHLGALKARLLPAKLRKEKGGAENG</sequence>
<dbReference type="PANTHER" id="PTHR30482">
    <property type="entry name" value="HIGH-AFFINITY BRANCHED-CHAIN AMINO ACID TRANSPORT SYSTEM PERMEASE"/>
    <property type="match status" value="1"/>
</dbReference>
<dbReference type="AlphaFoldDB" id="Q24MC9"/>
<dbReference type="Pfam" id="PF02653">
    <property type="entry name" value="BPD_transp_2"/>
    <property type="match status" value="1"/>
</dbReference>
<evidence type="ECO:0008006" key="9">
    <source>
        <dbReference type="Google" id="ProtNLM"/>
    </source>
</evidence>
<organism evidence="7 8">
    <name type="scientific">Desulfitobacterium hafniense (strain Y51)</name>
    <dbReference type="NCBI Taxonomy" id="138119"/>
    <lineage>
        <taxon>Bacteria</taxon>
        <taxon>Bacillati</taxon>
        <taxon>Bacillota</taxon>
        <taxon>Clostridia</taxon>
        <taxon>Eubacteriales</taxon>
        <taxon>Desulfitobacteriaceae</taxon>
        <taxon>Desulfitobacterium</taxon>
    </lineage>
</organism>
<reference evidence="7 8" key="1">
    <citation type="journal article" date="2006" name="J. Bacteriol.">
        <title>Complete genome sequence of the dehalorespiring bacterium Desulfitobacterium hafniense Y51 and comparison with Dehalococcoides ethenogenes 195.</title>
        <authorList>
            <person name="Nonaka H."/>
            <person name="Keresztes G."/>
            <person name="Shinoda Y."/>
            <person name="Ikenaga Y."/>
            <person name="Abe M."/>
            <person name="Naito K."/>
            <person name="Inatomi K."/>
            <person name="Furukawa K."/>
            <person name="Inui M."/>
            <person name="Yukawa H."/>
        </authorList>
    </citation>
    <scope>NUCLEOTIDE SEQUENCE [LARGE SCALE GENOMIC DNA]</scope>
    <source>
        <strain evidence="7 8">Y51</strain>
    </source>
</reference>
<evidence type="ECO:0000256" key="3">
    <source>
        <dbReference type="ARBA" id="ARBA00022692"/>
    </source>
</evidence>
<dbReference type="Proteomes" id="UP000001946">
    <property type="component" value="Chromosome"/>
</dbReference>
<comment type="subcellular location">
    <subcellularLocation>
        <location evidence="1">Cell membrane</location>
        <topology evidence="1">Multi-pass membrane protein</topology>
    </subcellularLocation>
</comment>
<keyword evidence="8" id="KW-1185">Reference proteome</keyword>
<feature type="transmembrane region" description="Helical" evidence="6">
    <location>
        <begin position="45"/>
        <end position="66"/>
    </location>
</feature>
<keyword evidence="5 6" id="KW-0472">Membrane</keyword>
<gene>
    <name evidence="7" type="ordered locus">DSY5024</name>
</gene>
<feature type="transmembrane region" description="Helical" evidence="6">
    <location>
        <begin position="242"/>
        <end position="265"/>
    </location>
</feature>
<feature type="transmembrane region" description="Helical" evidence="6">
    <location>
        <begin position="102"/>
        <end position="124"/>
    </location>
</feature>
<dbReference type="InterPro" id="IPR001851">
    <property type="entry name" value="ABC_transp_permease"/>
</dbReference>
<evidence type="ECO:0000313" key="7">
    <source>
        <dbReference type="EMBL" id="BAE86813.1"/>
    </source>
</evidence>
<dbReference type="STRING" id="138119.DSY5024"/>
<evidence type="ECO:0000313" key="8">
    <source>
        <dbReference type="Proteomes" id="UP000001946"/>
    </source>
</evidence>
<proteinExistence type="predicted"/>
<feature type="transmembrane region" description="Helical" evidence="6">
    <location>
        <begin position="316"/>
        <end position="335"/>
    </location>
</feature>
<dbReference type="GO" id="GO:0015658">
    <property type="term" value="F:branched-chain amino acid transmembrane transporter activity"/>
    <property type="evidence" value="ECO:0007669"/>
    <property type="project" value="InterPro"/>
</dbReference>
<evidence type="ECO:0000256" key="1">
    <source>
        <dbReference type="ARBA" id="ARBA00004651"/>
    </source>
</evidence>
<keyword evidence="2" id="KW-1003">Cell membrane</keyword>
<dbReference type="CDD" id="cd06581">
    <property type="entry name" value="TM_PBP1_LivM_like"/>
    <property type="match status" value="1"/>
</dbReference>
<keyword evidence="3 6" id="KW-0812">Transmembrane</keyword>
<dbReference type="HOGENOM" id="CLU_031365_1_2_9"/>
<name>Q24MC9_DESHY</name>
<feature type="transmembrane region" description="Helical" evidence="6">
    <location>
        <begin position="72"/>
        <end position="90"/>
    </location>
</feature>
<evidence type="ECO:0000256" key="2">
    <source>
        <dbReference type="ARBA" id="ARBA00022475"/>
    </source>
</evidence>
<feature type="transmembrane region" description="Helical" evidence="6">
    <location>
        <begin position="15"/>
        <end position="33"/>
    </location>
</feature>